<gene>
    <name evidence="1" type="ORF">GCM10008170_00920</name>
    <name evidence="2" type="ORF">JOD31_001240</name>
</gene>
<reference evidence="1" key="1">
    <citation type="journal article" date="2014" name="Int. J. Syst. Evol. Microbiol.">
        <title>Complete genome sequence of Corynebacterium casei LMG S-19264T (=DSM 44701T), isolated from a smear-ripened cheese.</title>
        <authorList>
            <consortium name="US DOE Joint Genome Institute (JGI-PGF)"/>
            <person name="Walter F."/>
            <person name="Albersmeier A."/>
            <person name="Kalinowski J."/>
            <person name="Ruckert C."/>
        </authorList>
    </citation>
    <scope>NUCLEOTIDE SEQUENCE</scope>
    <source>
        <strain evidence="1">VKM B-1606</strain>
    </source>
</reference>
<dbReference type="InterPro" id="IPR035709">
    <property type="entry name" value="YoaB-like"/>
</dbReference>
<dbReference type="PANTHER" id="PTHR47328:SF1">
    <property type="entry name" value="RUTC FAMILY PROTEIN YOAB"/>
    <property type="match status" value="1"/>
</dbReference>
<dbReference type="Proteomes" id="UP001143400">
    <property type="component" value="Unassembled WGS sequence"/>
</dbReference>
<dbReference type="Gene3D" id="3.30.1330.40">
    <property type="entry name" value="RutC-like"/>
    <property type="match status" value="1"/>
</dbReference>
<dbReference type="SUPFAM" id="SSF55298">
    <property type="entry name" value="YjgF-like"/>
    <property type="match status" value="1"/>
</dbReference>
<dbReference type="Proteomes" id="UP000758856">
    <property type="component" value="Unassembled WGS sequence"/>
</dbReference>
<keyword evidence="3" id="KW-1185">Reference proteome</keyword>
<accession>A0A9W6MQA9</accession>
<sequence>MITRTHQTPIMHRFVEHNGTIYFGGVIADDVSEGMGGQTAQICRKLDALLAAAGSDRTKLLSATLYVTDMSKKTEMNEAWTAWIAASDLPARATLGVAELGKNVLIEVVVTAART</sequence>
<reference evidence="1" key="3">
    <citation type="submission" date="2023-01" db="EMBL/GenBank/DDBJ databases">
        <authorList>
            <person name="Sun Q."/>
            <person name="Evtushenko L."/>
        </authorList>
    </citation>
    <scope>NUCLEOTIDE SEQUENCE</scope>
    <source>
        <strain evidence="1">VKM B-1606</strain>
    </source>
</reference>
<name>A0A9W6MQA9_9HYPH</name>
<dbReference type="PANTHER" id="PTHR47328">
    <property type="match status" value="1"/>
</dbReference>
<proteinExistence type="predicted"/>
<dbReference type="Pfam" id="PF01042">
    <property type="entry name" value="Ribonuc_L-PSP"/>
    <property type="match status" value="1"/>
</dbReference>
<dbReference type="CDD" id="cd06150">
    <property type="entry name" value="YjgF_YER057c_UK114_like_2"/>
    <property type="match status" value="1"/>
</dbReference>
<dbReference type="AlphaFoldDB" id="A0A9W6MQA9"/>
<organism evidence="1 4">
    <name type="scientific">Methylopila capsulata</name>
    <dbReference type="NCBI Taxonomy" id="61654"/>
    <lineage>
        <taxon>Bacteria</taxon>
        <taxon>Pseudomonadati</taxon>
        <taxon>Pseudomonadota</taxon>
        <taxon>Alphaproteobacteria</taxon>
        <taxon>Hyphomicrobiales</taxon>
        <taxon>Methylopilaceae</taxon>
        <taxon>Methylopila</taxon>
    </lineage>
</organism>
<evidence type="ECO:0000313" key="3">
    <source>
        <dbReference type="Proteomes" id="UP000758856"/>
    </source>
</evidence>
<dbReference type="InterPro" id="IPR035959">
    <property type="entry name" value="RutC-like_sf"/>
</dbReference>
<evidence type="ECO:0000313" key="1">
    <source>
        <dbReference type="EMBL" id="GLK54073.1"/>
    </source>
</evidence>
<comment type="caution">
    <text evidence="1">The sequence shown here is derived from an EMBL/GenBank/DDBJ whole genome shotgun (WGS) entry which is preliminary data.</text>
</comment>
<reference evidence="2 3" key="2">
    <citation type="submission" date="2021-01" db="EMBL/GenBank/DDBJ databases">
        <title>Genomic Encyclopedia of Type Strains, Phase IV (KMG-IV): sequencing the most valuable type-strain genomes for metagenomic binning, comparative biology and taxonomic classification.</title>
        <authorList>
            <person name="Goeker M."/>
        </authorList>
    </citation>
    <scope>NUCLEOTIDE SEQUENCE [LARGE SCALE GENOMIC DNA]</scope>
    <source>
        <strain evidence="2 3">DSM 6130</strain>
    </source>
</reference>
<dbReference type="EMBL" id="BSFF01000001">
    <property type="protein sequence ID" value="GLK54073.1"/>
    <property type="molecule type" value="Genomic_DNA"/>
</dbReference>
<dbReference type="InterPro" id="IPR006175">
    <property type="entry name" value="YjgF/YER057c/UK114"/>
</dbReference>
<dbReference type="RefSeq" id="WP_204949443.1">
    <property type="nucleotide sequence ID" value="NZ_BSFF01000001.1"/>
</dbReference>
<evidence type="ECO:0000313" key="4">
    <source>
        <dbReference type="Proteomes" id="UP001143400"/>
    </source>
</evidence>
<protein>
    <submittedName>
        <fullName evidence="2">Enamine deaminase RidA (YjgF/YER057c/UK114 family)</fullName>
    </submittedName>
</protein>
<dbReference type="EMBL" id="JAFBCY010000002">
    <property type="protein sequence ID" value="MBM7851015.1"/>
    <property type="molecule type" value="Genomic_DNA"/>
</dbReference>
<evidence type="ECO:0000313" key="2">
    <source>
        <dbReference type="EMBL" id="MBM7851015.1"/>
    </source>
</evidence>